<dbReference type="Proteomes" id="UP000326018">
    <property type="component" value="Unassembled WGS sequence"/>
</dbReference>
<dbReference type="Gene3D" id="1.10.760.10">
    <property type="entry name" value="Cytochrome c-like domain"/>
    <property type="match status" value="1"/>
</dbReference>
<dbReference type="GO" id="GO:0005506">
    <property type="term" value="F:iron ion binding"/>
    <property type="evidence" value="ECO:0007669"/>
    <property type="project" value="InterPro"/>
</dbReference>
<dbReference type="InterPro" id="IPR008168">
    <property type="entry name" value="Cyt_C_IC"/>
</dbReference>
<keyword evidence="1" id="KW-0813">Transport</keyword>
<dbReference type="SUPFAM" id="SSF46626">
    <property type="entry name" value="Cytochrome c"/>
    <property type="match status" value="1"/>
</dbReference>
<accession>A0A5E7FTF1</accession>
<feature type="domain" description="Cytochrome c" evidence="7">
    <location>
        <begin position="12"/>
        <end position="102"/>
    </location>
</feature>
<dbReference type="AlphaFoldDB" id="A0A5E7FTF1"/>
<keyword evidence="4" id="KW-0249">Electron transport</keyword>
<evidence type="ECO:0000256" key="5">
    <source>
        <dbReference type="ARBA" id="ARBA00023004"/>
    </source>
</evidence>
<sequence length="129" mass="14074">MLSDVPLDKLSASAQRGRQDYLNVCAGCHAVGGEGKPHIAVAMRGNTTLRLEDPRNLVRVIDDGIGEQKFSGFERMQPMPGFVEKLSDAQLTDLVNYLRQGWGGLPGDLAVSEVQKLRADAPPLEHKVH</sequence>
<dbReference type="Pfam" id="PF00034">
    <property type="entry name" value="Cytochrom_C"/>
    <property type="match status" value="1"/>
</dbReference>
<reference evidence="8 9" key="1">
    <citation type="submission" date="2019-09" db="EMBL/GenBank/DDBJ databases">
        <authorList>
            <person name="Chandra G."/>
            <person name="Truman W A."/>
        </authorList>
    </citation>
    <scope>NUCLEOTIDE SEQUENCE [LARGE SCALE GENOMIC DNA]</scope>
    <source>
        <strain evidence="8">PS712</strain>
    </source>
</reference>
<evidence type="ECO:0000313" key="9">
    <source>
        <dbReference type="Proteomes" id="UP000326018"/>
    </source>
</evidence>
<dbReference type="GO" id="GO:0016491">
    <property type="term" value="F:oxidoreductase activity"/>
    <property type="evidence" value="ECO:0007669"/>
    <property type="project" value="UniProtKB-KW"/>
</dbReference>
<evidence type="ECO:0000256" key="1">
    <source>
        <dbReference type="ARBA" id="ARBA00022448"/>
    </source>
</evidence>
<dbReference type="PRINTS" id="PR00605">
    <property type="entry name" value="CYTCHROMECIC"/>
</dbReference>
<organism evidence="8 9">
    <name type="scientific">Pseudomonas fluorescens</name>
    <dbReference type="NCBI Taxonomy" id="294"/>
    <lineage>
        <taxon>Bacteria</taxon>
        <taxon>Pseudomonadati</taxon>
        <taxon>Pseudomonadota</taxon>
        <taxon>Gammaproteobacteria</taxon>
        <taxon>Pseudomonadales</taxon>
        <taxon>Pseudomonadaceae</taxon>
        <taxon>Pseudomonas</taxon>
    </lineage>
</organism>
<evidence type="ECO:0000256" key="2">
    <source>
        <dbReference type="ARBA" id="ARBA00022617"/>
    </source>
</evidence>
<proteinExistence type="predicted"/>
<evidence type="ECO:0000256" key="3">
    <source>
        <dbReference type="ARBA" id="ARBA00022723"/>
    </source>
</evidence>
<gene>
    <name evidence="8" type="primary">adhB_3</name>
    <name evidence="8" type="ORF">PS712_06016</name>
</gene>
<dbReference type="InterPro" id="IPR036909">
    <property type="entry name" value="Cyt_c-like_dom_sf"/>
</dbReference>
<evidence type="ECO:0000259" key="7">
    <source>
        <dbReference type="PROSITE" id="PS51007"/>
    </source>
</evidence>
<name>A0A5E7FTF1_PSEFL</name>
<keyword evidence="2 6" id="KW-0349">Heme</keyword>
<dbReference type="GO" id="GO:0020037">
    <property type="term" value="F:heme binding"/>
    <property type="evidence" value="ECO:0007669"/>
    <property type="project" value="InterPro"/>
</dbReference>
<keyword evidence="3 6" id="KW-0479">Metal-binding</keyword>
<evidence type="ECO:0000313" key="8">
    <source>
        <dbReference type="EMBL" id="VVO42485.1"/>
    </source>
</evidence>
<evidence type="ECO:0000256" key="4">
    <source>
        <dbReference type="ARBA" id="ARBA00022982"/>
    </source>
</evidence>
<dbReference type="PANTHER" id="PTHR35008">
    <property type="entry name" value="BLL4482 PROTEIN-RELATED"/>
    <property type="match status" value="1"/>
</dbReference>
<dbReference type="PROSITE" id="PS51007">
    <property type="entry name" value="CYTC"/>
    <property type="match status" value="1"/>
</dbReference>
<evidence type="ECO:0000256" key="6">
    <source>
        <dbReference type="PROSITE-ProRule" id="PRU00433"/>
    </source>
</evidence>
<dbReference type="GO" id="GO:0009055">
    <property type="term" value="F:electron transfer activity"/>
    <property type="evidence" value="ECO:0007669"/>
    <property type="project" value="InterPro"/>
</dbReference>
<keyword evidence="5 6" id="KW-0408">Iron</keyword>
<dbReference type="EC" id="1.1.5.5" evidence="8"/>
<dbReference type="InterPro" id="IPR009056">
    <property type="entry name" value="Cyt_c-like_dom"/>
</dbReference>
<protein>
    <submittedName>
        <fullName evidence="8">Alcohol dehydrogenase (Quinone), cytochrome c subunit</fullName>
        <ecNumber evidence="8">1.1.5.5</ecNumber>
    </submittedName>
</protein>
<dbReference type="InterPro" id="IPR051459">
    <property type="entry name" value="Cytochrome_c-type_DH"/>
</dbReference>
<dbReference type="PANTHER" id="PTHR35008:SF4">
    <property type="entry name" value="BLL4482 PROTEIN"/>
    <property type="match status" value="1"/>
</dbReference>
<dbReference type="EMBL" id="CABVIB010000075">
    <property type="protein sequence ID" value="VVO42485.1"/>
    <property type="molecule type" value="Genomic_DNA"/>
</dbReference>
<keyword evidence="8" id="KW-0560">Oxidoreductase</keyword>